<keyword evidence="4" id="KW-1185">Reference proteome</keyword>
<proteinExistence type="predicted"/>
<gene>
    <name evidence="3" type="ORF">SAMN06265355_102177</name>
</gene>
<feature type="compositionally biased region" description="Basic and acidic residues" evidence="1">
    <location>
        <begin position="122"/>
        <end position="138"/>
    </location>
</feature>
<dbReference type="InterPro" id="IPR036567">
    <property type="entry name" value="RHF-like"/>
</dbReference>
<evidence type="ECO:0000313" key="4">
    <source>
        <dbReference type="Proteomes" id="UP000198420"/>
    </source>
</evidence>
<dbReference type="AlphaFoldDB" id="A0A238VPT7"/>
<feature type="region of interest" description="Disordered" evidence="1">
    <location>
        <begin position="109"/>
        <end position="138"/>
    </location>
</feature>
<feature type="domain" description="Sigma 54 modulation/S30EA ribosomal protein C-terminal" evidence="2">
    <location>
        <begin position="142"/>
        <end position="194"/>
    </location>
</feature>
<keyword evidence="3" id="KW-0689">Ribosomal protein</keyword>
<dbReference type="InterPro" id="IPR032528">
    <property type="entry name" value="Ribosom_S30AE_C"/>
</dbReference>
<dbReference type="Proteomes" id="UP000198420">
    <property type="component" value="Unassembled WGS sequence"/>
</dbReference>
<evidence type="ECO:0000256" key="1">
    <source>
        <dbReference type="SAM" id="MobiDB-lite"/>
    </source>
</evidence>
<reference evidence="4" key="1">
    <citation type="submission" date="2017-06" db="EMBL/GenBank/DDBJ databases">
        <authorList>
            <person name="Varghese N."/>
            <person name="Submissions S."/>
        </authorList>
    </citation>
    <scope>NUCLEOTIDE SEQUENCE [LARGE SCALE GENOMIC DNA]</scope>
    <source>
        <strain evidence="4">DSM 44485</strain>
    </source>
</reference>
<sequence length="267" mass="29930">MDRATTRAAPEVAVEHRGRVPEGATGYARSKVSAVFRRAPEPVLFARVKLIMSPDPAVPRPATAQANLDVNGRLVRAQVAAPSMTEAIDRLHDRLLNRLDRISRHWESRRGAYPTSPATGPHEWRHGAEPTHRPDYYPRPPEERELIRHKSFTLPAETPDEAAFDMEVLDYGFLLFTDVETGEDSVIYPADHGYRLAQATPRGRVGTPRAIPLTISPRPAPQLTVQEAIEHLEATGLRWVFFRDADTGRGNVLYHRYDGHYGLIIPA</sequence>
<protein>
    <submittedName>
        <fullName evidence="3">Sigma 54 modulation/S30EA ribosomal protein C terminus</fullName>
    </submittedName>
</protein>
<dbReference type="OrthoDB" id="3825664at2"/>
<dbReference type="Gene3D" id="3.30.505.50">
    <property type="entry name" value="Sigma 54 modulation/S30EA ribosomal protein, C-terminal domain"/>
    <property type="match status" value="2"/>
</dbReference>
<feature type="domain" description="Sigma 54 modulation/S30EA ribosomal protein C-terminal" evidence="2">
    <location>
        <begin position="219"/>
        <end position="263"/>
    </location>
</feature>
<dbReference type="Pfam" id="PF16321">
    <property type="entry name" value="Ribosom_S30AE_C"/>
    <property type="match status" value="2"/>
</dbReference>
<dbReference type="PANTHER" id="PTHR33231">
    <property type="entry name" value="30S RIBOSOMAL PROTEIN"/>
    <property type="match status" value="1"/>
</dbReference>
<dbReference type="InterPro" id="IPR038416">
    <property type="entry name" value="Ribosom_S30AE_C_sf"/>
</dbReference>
<dbReference type="RefSeq" id="WP_089310481.1">
    <property type="nucleotide sequence ID" value="NZ_FZNP01000002.1"/>
</dbReference>
<dbReference type="GO" id="GO:0043024">
    <property type="term" value="F:ribosomal small subunit binding"/>
    <property type="evidence" value="ECO:0007669"/>
    <property type="project" value="TreeGrafter"/>
</dbReference>
<evidence type="ECO:0000259" key="2">
    <source>
        <dbReference type="Pfam" id="PF16321"/>
    </source>
</evidence>
<dbReference type="EMBL" id="FZNP01000002">
    <property type="protein sequence ID" value="SNR36246.1"/>
    <property type="molecule type" value="Genomic_DNA"/>
</dbReference>
<dbReference type="InterPro" id="IPR050574">
    <property type="entry name" value="HPF/YfiA_ribosome-assoc"/>
</dbReference>
<dbReference type="GO" id="GO:0045900">
    <property type="term" value="P:negative regulation of translational elongation"/>
    <property type="evidence" value="ECO:0007669"/>
    <property type="project" value="TreeGrafter"/>
</dbReference>
<dbReference type="SUPFAM" id="SSF69754">
    <property type="entry name" value="Ribosome binding protein Y (YfiA homologue)"/>
    <property type="match status" value="1"/>
</dbReference>
<dbReference type="PANTHER" id="PTHR33231:SF1">
    <property type="entry name" value="30S RIBOSOMAL PROTEIN"/>
    <property type="match status" value="1"/>
</dbReference>
<keyword evidence="3" id="KW-0687">Ribonucleoprotein</keyword>
<dbReference type="GO" id="GO:0022627">
    <property type="term" value="C:cytosolic small ribosomal subunit"/>
    <property type="evidence" value="ECO:0007669"/>
    <property type="project" value="TreeGrafter"/>
</dbReference>
<name>A0A238VPT7_9ACTN</name>
<evidence type="ECO:0000313" key="3">
    <source>
        <dbReference type="EMBL" id="SNR36246.1"/>
    </source>
</evidence>
<accession>A0A238VPT7</accession>
<organism evidence="3 4">
    <name type="scientific">Actinomadura mexicana</name>
    <dbReference type="NCBI Taxonomy" id="134959"/>
    <lineage>
        <taxon>Bacteria</taxon>
        <taxon>Bacillati</taxon>
        <taxon>Actinomycetota</taxon>
        <taxon>Actinomycetes</taxon>
        <taxon>Streptosporangiales</taxon>
        <taxon>Thermomonosporaceae</taxon>
        <taxon>Actinomadura</taxon>
    </lineage>
</organism>